<evidence type="ECO:0000256" key="2">
    <source>
        <dbReference type="SAM" id="SignalP"/>
    </source>
</evidence>
<feature type="signal peptide" evidence="2">
    <location>
        <begin position="1"/>
        <end position="20"/>
    </location>
</feature>
<keyword evidence="2" id="KW-0732">Signal</keyword>
<keyword evidence="1" id="KW-0812">Transmembrane</keyword>
<dbReference type="AlphaFoldDB" id="A0A4U6TLK6"/>
<evidence type="ECO:0000256" key="1">
    <source>
        <dbReference type="SAM" id="Phobius"/>
    </source>
</evidence>
<dbReference type="EMBL" id="CM016558">
    <property type="protein sequence ID" value="TKW03498.1"/>
    <property type="molecule type" value="Genomic_DNA"/>
</dbReference>
<keyword evidence="1" id="KW-0472">Membrane</keyword>
<reference evidence="3" key="1">
    <citation type="submission" date="2019-03" db="EMBL/GenBank/DDBJ databases">
        <title>WGS assembly of Setaria viridis.</title>
        <authorList>
            <person name="Huang P."/>
            <person name="Jenkins J."/>
            <person name="Grimwood J."/>
            <person name="Barry K."/>
            <person name="Healey A."/>
            <person name="Mamidi S."/>
            <person name="Sreedasyam A."/>
            <person name="Shu S."/>
            <person name="Feldman M."/>
            <person name="Wu J."/>
            <person name="Yu Y."/>
            <person name="Chen C."/>
            <person name="Johnson J."/>
            <person name="Rokhsar D."/>
            <person name="Baxter I."/>
            <person name="Schmutz J."/>
            <person name="Brutnell T."/>
            <person name="Kellogg E."/>
        </authorList>
    </citation>
    <scope>NUCLEOTIDE SEQUENCE [LARGE SCALE GENOMIC DNA]</scope>
</reference>
<proteinExistence type="predicted"/>
<protein>
    <submittedName>
        <fullName evidence="3">Uncharacterized protein</fullName>
    </submittedName>
</protein>
<organism evidence="3 4">
    <name type="scientific">Setaria viridis</name>
    <name type="common">Green bristlegrass</name>
    <name type="synonym">Setaria italica subsp. viridis</name>
    <dbReference type="NCBI Taxonomy" id="4556"/>
    <lineage>
        <taxon>Eukaryota</taxon>
        <taxon>Viridiplantae</taxon>
        <taxon>Streptophyta</taxon>
        <taxon>Embryophyta</taxon>
        <taxon>Tracheophyta</taxon>
        <taxon>Spermatophyta</taxon>
        <taxon>Magnoliopsida</taxon>
        <taxon>Liliopsida</taxon>
        <taxon>Poales</taxon>
        <taxon>Poaceae</taxon>
        <taxon>PACMAD clade</taxon>
        <taxon>Panicoideae</taxon>
        <taxon>Panicodae</taxon>
        <taxon>Paniceae</taxon>
        <taxon>Cenchrinae</taxon>
        <taxon>Setaria</taxon>
    </lineage>
</organism>
<gene>
    <name evidence="3" type="ORF">SEVIR_7G028705v2</name>
</gene>
<sequence>MFSLCLCCICFLLSLETTYCCSNRIVPRKHVQAFAFMMCFYCFVYYLSVHFYKLYLVSLGI</sequence>
<feature type="transmembrane region" description="Helical" evidence="1">
    <location>
        <begin position="30"/>
        <end position="49"/>
    </location>
</feature>
<evidence type="ECO:0000313" key="3">
    <source>
        <dbReference type="EMBL" id="TKW03498.1"/>
    </source>
</evidence>
<keyword evidence="1" id="KW-1133">Transmembrane helix</keyword>
<dbReference type="Proteomes" id="UP000298652">
    <property type="component" value="Chromosome 7"/>
</dbReference>
<evidence type="ECO:0000313" key="4">
    <source>
        <dbReference type="Proteomes" id="UP000298652"/>
    </source>
</evidence>
<name>A0A4U6TLK6_SETVI</name>
<keyword evidence="4" id="KW-1185">Reference proteome</keyword>
<accession>A0A4U6TLK6</accession>
<dbReference type="Gramene" id="TKW03498">
    <property type="protein sequence ID" value="TKW03498"/>
    <property type="gene ID" value="SEVIR_7G028705v2"/>
</dbReference>
<feature type="chain" id="PRO_5020309988" evidence="2">
    <location>
        <begin position="21"/>
        <end position="61"/>
    </location>
</feature>